<gene>
    <name evidence="2" type="ORF">O6P43_021228</name>
</gene>
<dbReference type="GO" id="GO:0003682">
    <property type="term" value="F:chromatin binding"/>
    <property type="evidence" value="ECO:0007669"/>
    <property type="project" value="InterPro"/>
</dbReference>
<organism evidence="2 3">
    <name type="scientific">Quillaja saponaria</name>
    <name type="common">Soap bark tree</name>
    <dbReference type="NCBI Taxonomy" id="32244"/>
    <lineage>
        <taxon>Eukaryota</taxon>
        <taxon>Viridiplantae</taxon>
        <taxon>Streptophyta</taxon>
        <taxon>Embryophyta</taxon>
        <taxon>Tracheophyta</taxon>
        <taxon>Spermatophyta</taxon>
        <taxon>Magnoliopsida</taxon>
        <taxon>eudicotyledons</taxon>
        <taxon>Gunneridae</taxon>
        <taxon>Pentapetalae</taxon>
        <taxon>rosids</taxon>
        <taxon>fabids</taxon>
        <taxon>Fabales</taxon>
        <taxon>Quillajaceae</taxon>
        <taxon>Quillaja</taxon>
    </lineage>
</organism>
<dbReference type="KEGG" id="qsa:O6P43_021228"/>
<dbReference type="Gene3D" id="2.30.30.490">
    <property type="match status" value="1"/>
</dbReference>
<name>A0AAD7PN80_QUISA</name>
<evidence type="ECO:0000313" key="2">
    <source>
        <dbReference type="EMBL" id="KAJ7960840.1"/>
    </source>
</evidence>
<accession>A0AAD7PN80</accession>
<reference evidence="2" key="1">
    <citation type="journal article" date="2023" name="Science">
        <title>Elucidation of the pathway for biosynthesis of saponin adjuvants from the soapbark tree.</title>
        <authorList>
            <person name="Reed J."/>
            <person name="Orme A."/>
            <person name="El-Demerdash A."/>
            <person name="Owen C."/>
            <person name="Martin L.B.B."/>
            <person name="Misra R.C."/>
            <person name="Kikuchi S."/>
            <person name="Rejzek M."/>
            <person name="Martin A.C."/>
            <person name="Harkess A."/>
            <person name="Leebens-Mack J."/>
            <person name="Louveau T."/>
            <person name="Stephenson M.J."/>
            <person name="Osbourn A."/>
        </authorList>
    </citation>
    <scope>NUCLEOTIDE SEQUENCE</scope>
    <source>
        <strain evidence="2">S10</strain>
    </source>
</reference>
<dbReference type="Proteomes" id="UP001163823">
    <property type="component" value="Chromosome 8"/>
</dbReference>
<dbReference type="PANTHER" id="PTHR47527:SF3">
    <property type="entry name" value="RING_FYVE_PHD ZINC FINGER SUPERFAMILY PROTEIN"/>
    <property type="match status" value="1"/>
</dbReference>
<dbReference type="PROSITE" id="PS51038">
    <property type="entry name" value="BAH"/>
    <property type="match status" value="1"/>
</dbReference>
<feature type="domain" description="BAH" evidence="1">
    <location>
        <begin position="1"/>
        <end position="102"/>
    </location>
</feature>
<dbReference type="AlphaFoldDB" id="A0AAD7PN80"/>
<protein>
    <submittedName>
        <fullName evidence="2">PHD finger protein</fullName>
    </submittedName>
</protein>
<dbReference type="InterPro" id="IPR043151">
    <property type="entry name" value="BAH_sf"/>
</dbReference>
<keyword evidence="3" id="KW-1185">Reference proteome</keyword>
<sequence length="103" mass="11757">MWEDSKTGLKWVIVRRCYFPGDLPENIGHPCTEASEVYESNHDSTEMAGHIQGPCEVLPMSKFKEETERRSRLGLEENGGLHPVFLCKWLYDESKGLFQPVTG</sequence>
<dbReference type="Pfam" id="PF01426">
    <property type="entry name" value="BAH"/>
    <property type="match status" value="1"/>
</dbReference>
<dbReference type="EMBL" id="JARAOO010000008">
    <property type="protein sequence ID" value="KAJ7960840.1"/>
    <property type="molecule type" value="Genomic_DNA"/>
</dbReference>
<proteinExistence type="predicted"/>
<evidence type="ECO:0000259" key="1">
    <source>
        <dbReference type="PROSITE" id="PS51038"/>
    </source>
</evidence>
<comment type="caution">
    <text evidence="2">The sequence shown here is derived from an EMBL/GenBank/DDBJ whole genome shotgun (WGS) entry which is preliminary data.</text>
</comment>
<dbReference type="PANTHER" id="PTHR47527">
    <property type="entry name" value="RING/FYVE/PHD ZINC FINGER SUPERFAMILY PROTEIN"/>
    <property type="match status" value="1"/>
</dbReference>
<dbReference type="InterPro" id="IPR001025">
    <property type="entry name" value="BAH_dom"/>
</dbReference>
<evidence type="ECO:0000313" key="3">
    <source>
        <dbReference type="Proteomes" id="UP001163823"/>
    </source>
</evidence>